<dbReference type="Pfam" id="PF02518">
    <property type="entry name" value="HATPase_c"/>
    <property type="match status" value="1"/>
</dbReference>
<dbReference type="PROSITE" id="PS50109">
    <property type="entry name" value="HIS_KIN"/>
    <property type="match status" value="1"/>
</dbReference>
<dbReference type="GO" id="GO:0005886">
    <property type="term" value="C:plasma membrane"/>
    <property type="evidence" value="ECO:0007669"/>
    <property type="project" value="TreeGrafter"/>
</dbReference>
<dbReference type="SMART" id="SM00448">
    <property type="entry name" value="REC"/>
    <property type="match status" value="1"/>
</dbReference>
<accession>A0A1H2ENT0</accession>
<evidence type="ECO:0000256" key="5">
    <source>
        <dbReference type="ARBA" id="ARBA00022777"/>
    </source>
</evidence>
<dbReference type="PROSITE" id="PS50110">
    <property type="entry name" value="RESPONSE_REGULATORY"/>
    <property type="match status" value="1"/>
</dbReference>
<dbReference type="Pfam" id="PF00072">
    <property type="entry name" value="Response_reg"/>
    <property type="match status" value="1"/>
</dbReference>
<dbReference type="RefSeq" id="WP_092384547.1">
    <property type="nucleotide sequence ID" value="NZ_LT629787.1"/>
</dbReference>
<dbReference type="SUPFAM" id="SSF55874">
    <property type="entry name" value="ATPase domain of HSP90 chaperone/DNA topoisomerase II/histidine kinase"/>
    <property type="match status" value="1"/>
</dbReference>
<dbReference type="SMART" id="SM00388">
    <property type="entry name" value="HisKA"/>
    <property type="match status" value="1"/>
</dbReference>
<feature type="domain" description="Response regulatory" evidence="10">
    <location>
        <begin position="669"/>
        <end position="782"/>
    </location>
</feature>
<dbReference type="PANTHER" id="PTHR43047:SF72">
    <property type="entry name" value="OSMOSENSING HISTIDINE PROTEIN KINASE SLN1"/>
    <property type="match status" value="1"/>
</dbReference>
<evidence type="ECO:0000256" key="7">
    <source>
        <dbReference type="SAM" id="Phobius"/>
    </source>
</evidence>
<dbReference type="SMART" id="SM00387">
    <property type="entry name" value="HATPase_c"/>
    <property type="match status" value="1"/>
</dbReference>
<keyword evidence="8" id="KW-0732">Signal</keyword>
<dbReference type="GO" id="GO:0000155">
    <property type="term" value="F:phosphorelay sensor kinase activity"/>
    <property type="evidence" value="ECO:0007669"/>
    <property type="project" value="InterPro"/>
</dbReference>
<evidence type="ECO:0000256" key="1">
    <source>
        <dbReference type="ARBA" id="ARBA00000085"/>
    </source>
</evidence>
<dbReference type="SUPFAM" id="SSF47384">
    <property type="entry name" value="Homodimeric domain of signal transducing histidine kinase"/>
    <property type="match status" value="1"/>
</dbReference>
<feature type="transmembrane region" description="Helical" evidence="7">
    <location>
        <begin position="305"/>
        <end position="323"/>
    </location>
</feature>
<dbReference type="InterPro" id="IPR001789">
    <property type="entry name" value="Sig_transdc_resp-reg_receiver"/>
</dbReference>
<dbReference type="Gene3D" id="2.60.40.2380">
    <property type="match status" value="1"/>
</dbReference>
<dbReference type="CDD" id="cd00156">
    <property type="entry name" value="REC"/>
    <property type="match status" value="1"/>
</dbReference>
<dbReference type="InterPro" id="IPR004358">
    <property type="entry name" value="Sig_transdc_His_kin-like_C"/>
</dbReference>
<dbReference type="Gene3D" id="1.10.287.130">
    <property type="match status" value="1"/>
</dbReference>
<dbReference type="PRINTS" id="PR00344">
    <property type="entry name" value="BCTRLSENSOR"/>
</dbReference>
<dbReference type="EC" id="2.7.13.3" evidence="2"/>
<dbReference type="Proteomes" id="UP000243924">
    <property type="component" value="Chromosome I"/>
</dbReference>
<dbReference type="AlphaFoldDB" id="A0A1H2ENT0"/>
<dbReference type="InterPro" id="IPR036097">
    <property type="entry name" value="HisK_dim/P_sf"/>
</dbReference>
<keyword evidence="5 11" id="KW-0418">Kinase</keyword>
<dbReference type="InterPro" id="IPR003594">
    <property type="entry name" value="HATPase_dom"/>
</dbReference>
<feature type="transmembrane region" description="Helical" evidence="7">
    <location>
        <begin position="330"/>
        <end position="348"/>
    </location>
</feature>
<dbReference type="STRING" id="1434072.SAMN05216210_0897"/>
<feature type="transmembrane region" description="Helical" evidence="7">
    <location>
        <begin position="240"/>
        <end position="260"/>
    </location>
</feature>
<dbReference type="CDD" id="cd00082">
    <property type="entry name" value="HisKA"/>
    <property type="match status" value="1"/>
</dbReference>
<organism evidence="11 12">
    <name type="scientific">Halopseudomonas salegens</name>
    <dbReference type="NCBI Taxonomy" id="1434072"/>
    <lineage>
        <taxon>Bacteria</taxon>
        <taxon>Pseudomonadati</taxon>
        <taxon>Pseudomonadota</taxon>
        <taxon>Gammaproteobacteria</taxon>
        <taxon>Pseudomonadales</taxon>
        <taxon>Pseudomonadaceae</taxon>
        <taxon>Halopseudomonas</taxon>
    </lineage>
</organism>
<gene>
    <name evidence="11" type="ORF">SAMN05216210_0897</name>
</gene>
<feature type="transmembrane region" description="Helical" evidence="7">
    <location>
        <begin position="212"/>
        <end position="234"/>
    </location>
</feature>
<evidence type="ECO:0000259" key="9">
    <source>
        <dbReference type="PROSITE" id="PS50109"/>
    </source>
</evidence>
<evidence type="ECO:0000313" key="12">
    <source>
        <dbReference type="Proteomes" id="UP000243924"/>
    </source>
</evidence>
<keyword evidence="3 6" id="KW-0597">Phosphoprotein</keyword>
<evidence type="ECO:0000256" key="6">
    <source>
        <dbReference type="PROSITE-ProRule" id="PRU00169"/>
    </source>
</evidence>
<dbReference type="Gene3D" id="3.40.50.2300">
    <property type="match status" value="1"/>
</dbReference>
<feature type="transmembrane region" description="Helical" evidence="7">
    <location>
        <begin position="185"/>
        <end position="205"/>
    </location>
</feature>
<keyword evidence="7" id="KW-1133">Transmembrane helix</keyword>
<dbReference type="GO" id="GO:0009927">
    <property type="term" value="F:histidine phosphotransfer kinase activity"/>
    <property type="evidence" value="ECO:0007669"/>
    <property type="project" value="TreeGrafter"/>
</dbReference>
<dbReference type="PANTHER" id="PTHR43047">
    <property type="entry name" value="TWO-COMPONENT HISTIDINE PROTEIN KINASE"/>
    <property type="match status" value="1"/>
</dbReference>
<dbReference type="Pfam" id="PF00512">
    <property type="entry name" value="HisKA"/>
    <property type="match status" value="1"/>
</dbReference>
<keyword evidence="7" id="KW-0812">Transmembrane</keyword>
<protein>
    <recommendedName>
        <fullName evidence="2">histidine kinase</fullName>
        <ecNumber evidence="2">2.7.13.3</ecNumber>
    </recommendedName>
</protein>
<dbReference type="EMBL" id="LT629787">
    <property type="protein sequence ID" value="SDT96669.1"/>
    <property type="molecule type" value="Genomic_DNA"/>
</dbReference>
<reference evidence="12" key="1">
    <citation type="submission" date="2016-10" db="EMBL/GenBank/DDBJ databases">
        <authorList>
            <person name="Varghese N."/>
            <person name="Submissions S."/>
        </authorList>
    </citation>
    <scope>NUCLEOTIDE SEQUENCE [LARGE SCALE GENOMIC DNA]</scope>
    <source>
        <strain evidence="12">CECT 8338</strain>
    </source>
</reference>
<feature type="modified residue" description="4-aspartylphosphate" evidence="6">
    <location>
        <position position="718"/>
    </location>
</feature>
<proteinExistence type="predicted"/>
<evidence type="ECO:0000256" key="3">
    <source>
        <dbReference type="ARBA" id="ARBA00022553"/>
    </source>
</evidence>
<comment type="catalytic activity">
    <reaction evidence="1">
        <text>ATP + protein L-histidine = ADP + protein N-phospho-L-histidine.</text>
        <dbReference type="EC" id="2.7.13.3"/>
    </reaction>
</comment>
<dbReference type="Pfam" id="PF07696">
    <property type="entry name" value="7TMR-DISMED2"/>
    <property type="match status" value="1"/>
</dbReference>
<feature type="signal peptide" evidence="8">
    <location>
        <begin position="1"/>
        <end position="28"/>
    </location>
</feature>
<evidence type="ECO:0000256" key="2">
    <source>
        <dbReference type="ARBA" id="ARBA00012438"/>
    </source>
</evidence>
<dbReference type="InterPro" id="IPR005467">
    <property type="entry name" value="His_kinase_dom"/>
</dbReference>
<evidence type="ECO:0000256" key="8">
    <source>
        <dbReference type="SAM" id="SignalP"/>
    </source>
</evidence>
<sequence length="789" mass="89665">MMRSVIDRAGRLFLLLVCLFALPVAVMASDGCADASVHIDGWLIDHDKDLTPERLLELPESRWRGSLDELPTFSADAFWFRLRLDLDEQVPCQYRLSMGESRIEDQRLYQLVNGRWLESVAGSRHPVSEWADAHHNPGFPIVLEPTHSGLAFVRIETRSRIHVDPALTDYQQVVQERHISSFRDGVIFGLVLLLAPFGLVMSLIYRSWLVLFNVLWMLNYFLLTLVVNGYLFYFPDLLPWSRTLVATLSPAAQVTLFAYVYQLFELNRFSRIVRYGFWIQAAVGLMTLVYWGLGDSLTARDWFEFYRIATYFIYPTLLFIAYRNKIRLPVLAWCFSLFITLPGFRLLFEVQEEAPLFYGQDHLALDSNLLLSALLIITLVATAWKNRRNELALQQRVEKLQQATRQRLEKAVELRTRQLKAALQSRGNFLARITHDLRSPLTQTLDYARQLMLKEQSAAATNIIRSTQQQLFLLDDLMDYARGDIEQRELVSESGYLFSFLREIEEEGRLLAERQSNAFRLTTSQSLPVLVKMDFRKVHRVLRNLLDNAAKFTRDGEILCAVDGQPMGNNTIALIFRVCDSGPGIRPELRQQLTQPFNQGNTQDKGYGLGLAIVSELLGQMGSQLDIADSETDGSCFSFVLEVTATDESHIEQVFIDKRVKALDGNGYVIMLVDDTEATRLNLAELLGGYGFDTLPVANGSQALEKLTHTRVDLIITDQLMPDMSGWHLLDQVRKLYPALPVVLYSGLPPQAHSETPDLTFDASLVKPAASDTLLNTVLRLCQSGRRPA</sequence>
<dbReference type="InterPro" id="IPR011622">
    <property type="entry name" value="7TMR_DISM_rcpt_extracell_dom2"/>
</dbReference>
<evidence type="ECO:0000259" key="10">
    <source>
        <dbReference type="PROSITE" id="PS50110"/>
    </source>
</evidence>
<name>A0A1H2ENT0_9GAMM</name>
<keyword evidence="4" id="KW-0808">Transferase</keyword>
<dbReference type="InterPro" id="IPR003661">
    <property type="entry name" value="HisK_dim/P_dom"/>
</dbReference>
<feature type="transmembrane region" description="Helical" evidence="7">
    <location>
        <begin position="368"/>
        <end position="384"/>
    </location>
</feature>
<feature type="transmembrane region" description="Helical" evidence="7">
    <location>
        <begin position="272"/>
        <end position="293"/>
    </location>
</feature>
<dbReference type="OrthoDB" id="9797243at2"/>
<dbReference type="InterPro" id="IPR036890">
    <property type="entry name" value="HATPase_C_sf"/>
</dbReference>
<feature type="domain" description="Histidine kinase" evidence="9">
    <location>
        <begin position="432"/>
        <end position="645"/>
    </location>
</feature>
<feature type="chain" id="PRO_5009273195" description="histidine kinase" evidence="8">
    <location>
        <begin position="29"/>
        <end position="789"/>
    </location>
</feature>
<dbReference type="InterPro" id="IPR011006">
    <property type="entry name" value="CheY-like_superfamily"/>
</dbReference>
<evidence type="ECO:0000313" key="11">
    <source>
        <dbReference type="EMBL" id="SDT96669.1"/>
    </source>
</evidence>
<dbReference type="SUPFAM" id="SSF52172">
    <property type="entry name" value="CheY-like"/>
    <property type="match status" value="1"/>
</dbReference>
<dbReference type="Gene3D" id="3.30.565.10">
    <property type="entry name" value="Histidine kinase-like ATPase, C-terminal domain"/>
    <property type="match status" value="1"/>
</dbReference>
<evidence type="ECO:0000256" key="4">
    <source>
        <dbReference type="ARBA" id="ARBA00022679"/>
    </source>
</evidence>
<keyword evidence="12" id="KW-1185">Reference proteome</keyword>
<keyword evidence="7" id="KW-0472">Membrane</keyword>